<keyword evidence="3" id="KW-1185">Reference proteome</keyword>
<dbReference type="SUPFAM" id="SSF56672">
    <property type="entry name" value="DNA/RNA polymerases"/>
    <property type="match status" value="1"/>
</dbReference>
<reference evidence="2 3" key="1">
    <citation type="submission" date="2024-01" db="EMBL/GenBank/DDBJ databases">
        <title>The complete chloroplast genome sequence of Lithospermum erythrorhizon: insights into the phylogenetic relationship among Boraginaceae species and the maternal lineages of purple gromwells.</title>
        <authorList>
            <person name="Okada T."/>
            <person name="Watanabe K."/>
        </authorList>
    </citation>
    <scope>NUCLEOTIDE SEQUENCE [LARGE SCALE GENOMIC DNA]</scope>
</reference>
<dbReference type="InterPro" id="IPR043502">
    <property type="entry name" value="DNA/RNA_pol_sf"/>
</dbReference>
<accession>A0AAV3RLW7</accession>
<evidence type="ECO:0000313" key="3">
    <source>
        <dbReference type="Proteomes" id="UP001454036"/>
    </source>
</evidence>
<proteinExistence type="predicted"/>
<dbReference type="EMBL" id="BAABME010010462">
    <property type="protein sequence ID" value="GAA0178953.1"/>
    <property type="molecule type" value="Genomic_DNA"/>
</dbReference>
<dbReference type="Proteomes" id="UP001454036">
    <property type="component" value="Unassembled WGS sequence"/>
</dbReference>
<feature type="region of interest" description="Disordered" evidence="1">
    <location>
        <begin position="96"/>
        <end position="208"/>
    </location>
</feature>
<feature type="compositionally biased region" description="Polar residues" evidence="1">
    <location>
        <begin position="157"/>
        <end position="179"/>
    </location>
</feature>
<comment type="caution">
    <text evidence="2">The sequence shown here is derived from an EMBL/GenBank/DDBJ whole genome shotgun (WGS) entry which is preliminary data.</text>
</comment>
<feature type="compositionally biased region" description="Basic and acidic residues" evidence="1">
    <location>
        <begin position="186"/>
        <end position="208"/>
    </location>
</feature>
<organism evidence="2 3">
    <name type="scientific">Lithospermum erythrorhizon</name>
    <name type="common">Purple gromwell</name>
    <name type="synonym">Lithospermum officinale var. erythrorhizon</name>
    <dbReference type="NCBI Taxonomy" id="34254"/>
    <lineage>
        <taxon>Eukaryota</taxon>
        <taxon>Viridiplantae</taxon>
        <taxon>Streptophyta</taxon>
        <taxon>Embryophyta</taxon>
        <taxon>Tracheophyta</taxon>
        <taxon>Spermatophyta</taxon>
        <taxon>Magnoliopsida</taxon>
        <taxon>eudicotyledons</taxon>
        <taxon>Gunneridae</taxon>
        <taxon>Pentapetalae</taxon>
        <taxon>asterids</taxon>
        <taxon>lamiids</taxon>
        <taxon>Boraginales</taxon>
        <taxon>Boraginaceae</taxon>
        <taxon>Boraginoideae</taxon>
        <taxon>Lithospermeae</taxon>
        <taxon>Lithospermum</taxon>
    </lineage>
</organism>
<name>A0AAV3RLW7_LITER</name>
<dbReference type="Gene3D" id="3.10.10.10">
    <property type="entry name" value="HIV Type 1 Reverse Transcriptase, subunit A, domain 1"/>
    <property type="match status" value="1"/>
</dbReference>
<dbReference type="AlphaFoldDB" id="A0AAV3RLW7"/>
<sequence>MPRLDPKVAVHHLAVKKSIKPMKQEQRRFHPELVPSNETEVNKLIEASFVREVQYPTWLANIVLVRNKNGDKTPVEDVLRRIVAILIYTKPKVLKQRGRIPSTHPKVRGQAAGLSQPNDLKHPLYESQPREVPPPRREAERTSCNQPHCPPAKHPSPSRNSNPCHDSMSDTTGARSSSTHGRREKKVCSLEKLVEKPLPEIKAKVKKH</sequence>
<evidence type="ECO:0000313" key="2">
    <source>
        <dbReference type="EMBL" id="GAA0178953.1"/>
    </source>
</evidence>
<evidence type="ECO:0000256" key="1">
    <source>
        <dbReference type="SAM" id="MobiDB-lite"/>
    </source>
</evidence>
<gene>
    <name evidence="2" type="ORF">LIER_29907</name>
</gene>
<protein>
    <submittedName>
        <fullName evidence="2">Uncharacterized protein</fullName>
    </submittedName>
</protein>